<dbReference type="EMBL" id="AWUE01022130">
    <property type="protein sequence ID" value="OMO59474.1"/>
    <property type="molecule type" value="Genomic_DNA"/>
</dbReference>
<gene>
    <name evidence="1" type="ORF">COLO4_34209</name>
</gene>
<organism evidence="1 2">
    <name type="scientific">Corchorus olitorius</name>
    <dbReference type="NCBI Taxonomy" id="93759"/>
    <lineage>
        <taxon>Eukaryota</taxon>
        <taxon>Viridiplantae</taxon>
        <taxon>Streptophyta</taxon>
        <taxon>Embryophyta</taxon>
        <taxon>Tracheophyta</taxon>
        <taxon>Spermatophyta</taxon>
        <taxon>Magnoliopsida</taxon>
        <taxon>eudicotyledons</taxon>
        <taxon>Gunneridae</taxon>
        <taxon>Pentapetalae</taxon>
        <taxon>rosids</taxon>
        <taxon>malvids</taxon>
        <taxon>Malvales</taxon>
        <taxon>Malvaceae</taxon>
        <taxon>Grewioideae</taxon>
        <taxon>Apeibeae</taxon>
        <taxon>Corchorus</taxon>
    </lineage>
</organism>
<evidence type="ECO:0000313" key="1">
    <source>
        <dbReference type="EMBL" id="OMO59474.1"/>
    </source>
</evidence>
<dbReference type="AlphaFoldDB" id="A0A1R3GMY6"/>
<dbReference type="Proteomes" id="UP000187203">
    <property type="component" value="Unassembled WGS sequence"/>
</dbReference>
<comment type="caution">
    <text evidence="1">The sequence shown here is derived from an EMBL/GenBank/DDBJ whole genome shotgun (WGS) entry which is preliminary data.</text>
</comment>
<accession>A0A1R3GMY6</accession>
<sequence>MDLDSGGEIVQTKSIAKGALSSQKVSTPTTATMSRIKCDSVENRWVPLGPKVITAKENS</sequence>
<keyword evidence="2" id="KW-1185">Reference proteome</keyword>
<reference evidence="2" key="1">
    <citation type="submission" date="2013-09" db="EMBL/GenBank/DDBJ databases">
        <title>Corchorus olitorius genome sequencing.</title>
        <authorList>
            <person name="Alam M."/>
            <person name="Haque M.S."/>
            <person name="Islam M.S."/>
            <person name="Emdad E.M."/>
            <person name="Islam M.M."/>
            <person name="Ahmed B."/>
            <person name="Halim A."/>
            <person name="Hossen Q.M.M."/>
            <person name="Hossain M.Z."/>
            <person name="Ahmed R."/>
            <person name="Khan M.M."/>
            <person name="Islam R."/>
            <person name="Rashid M.M."/>
            <person name="Khan S.A."/>
            <person name="Rahman M.S."/>
            <person name="Alam M."/>
            <person name="Yahiya A.S."/>
            <person name="Khan M.S."/>
            <person name="Azam M.S."/>
            <person name="Haque T."/>
            <person name="Lashkar M.Z.H."/>
            <person name="Akhand A.I."/>
            <person name="Morshed G."/>
            <person name="Roy S."/>
            <person name="Uddin K.S."/>
            <person name="Rabeya T."/>
            <person name="Hossain A.S."/>
            <person name="Chowdhury A."/>
            <person name="Snigdha A.R."/>
            <person name="Mortoza M.S."/>
            <person name="Matin S.A."/>
            <person name="Hoque S.M.E."/>
            <person name="Islam M.K."/>
            <person name="Roy D.K."/>
            <person name="Haider R."/>
            <person name="Moosa M.M."/>
            <person name="Elias S.M."/>
            <person name="Hasan A.M."/>
            <person name="Jahan S."/>
            <person name="Shafiuddin M."/>
            <person name="Mahmood N."/>
            <person name="Shommy N.S."/>
        </authorList>
    </citation>
    <scope>NUCLEOTIDE SEQUENCE [LARGE SCALE GENOMIC DNA]</scope>
    <source>
        <strain evidence="2">cv. O-4</strain>
    </source>
</reference>
<evidence type="ECO:0000313" key="2">
    <source>
        <dbReference type="Proteomes" id="UP000187203"/>
    </source>
</evidence>
<protein>
    <submittedName>
        <fullName evidence="1">Uncharacterized protein</fullName>
    </submittedName>
</protein>
<proteinExistence type="predicted"/>
<name>A0A1R3GMY6_9ROSI</name>